<evidence type="ECO:0000256" key="1">
    <source>
        <dbReference type="SAM" id="MobiDB-lite"/>
    </source>
</evidence>
<dbReference type="GeneID" id="98124886"/>
<evidence type="ECO:0000313" key="3">
    <source>
        <dbReference type="EMBL" id="KAL2268975.1"/>
    </source>
</evidence>
<accession>A0ABR4DF91</accession>
<evidence type="ECO:0000256" key="2">
    <source>
        <dbReference type="SAM" id="SignalP"/>
    </source>
</evidence>
<reference evidence="3 4" key="1">
    <citation type="journal article" date="2024" name="Commun. Biol.">
        <title>Comparative genomic analysis of thermophilic fungi reveals convergent evolutionary adaptations and gene losses.</title>
        <authorList>
            <person name="Steindorff A.S."/>
            <person name="Aguilar-Pontes M.V."/>
            <person name="Robinson A.J."/>
            <person name="Andreopoulos B."/>
            <person name="LaButti K."/>
            <person name="Kuo A."/>
            <person name="Mondo S."/>
            <person name="Riley R."/>
            <person name="Otillar R."/>
            <person name="Haridas S."/>
            <person name="Lipzen A."/>
            <person name="Grimwood J."/>
            <person name="Schmutz J."/>
            <person name="Clum A."/>
            <person name="Reid I.D."/>
            <person name="Moisan M.C."/>
            <person name="Butler G."/>
            <person name="Nguyen T.T.M."/>
            <person name="Dewar K."/>
            <person name="Conant G."/>
            <person name="Drula E."/>
            <person name="Henrissat B."/>
            <person name="Hansel C."/>
            <person name="Singer S."/>
            <person name="Hutchinson M.I."/>
            <person name="de Vries R.P."/>
            <person name="Natvig D.O."/>
            <person name="Powell A.J."/>
            <person name="Tsang A."/>
            <person name="Grigoriev I.V."/>
        </authorList>
    </citation>
    <scope>NUCLEOTIDE SEQUENCE [LARGE SCALE GENOMIC DNA]</scope>
    <source>
        <strain evidence="3 4">ATCC 22073</strain>
    </source>
</reference>
<gene>
    <name evidence="3" type="ORF">VTJ83DRAFT_3821</name>
</gene>
<name>A0ABR4DF91_9PEZI</name>
<keyword evidence="2" id="KW-0732">Signal</keyword>
<proteinExistence type="predicted"/>
<feature type="signal peptide" evidence="2">
    <location>
        <begin position="1"/>
        <end position="19"/>
    </location>
</feature>
<feature type="compositionally biased region" description="Low complexity" evidence="1">
    <location>
        <begin position="180"/>
        <end position="251"/>
    </location>
</feature>
<feature type="region of interest" description="Disordered" evidence="1">
    <location>
        <begin position="170"/>
        <end position="252"/>
    </location>
</feature>
<feature type="chain" id="PRO_5046579316" evidence="2">
    <location>
        <begin position="20"/>
        <end position="275"/>
    </location>
</feature>
<dbReference type="Proteomes" id="UP001600064">
    <property type="component" value="Unassembled WGS sequence"/>
</dbReference>
<sequence length="275" mass="28634">MHSSATLTTFLALANLALAAPNGWSKTTYADDGPTKLDDCGCEPVYEAILRCQTVPRDNTGDKKVRECVCIPNPDGWYPYMNTCRSCLSPGSYEENDFFDNFSRLVTQLFTSCTEFGGAVRSTGDSLCASNAYHETCVSLGVSGRASWASYEVFREKRVDNGTYVLALGEMPPGGWPQPSSSSSSESSSSSSSKVTKTTAAATAATTTETEGAEATSTDTKAPDATATATTTGATTTGPEPSSPPSDSSATRLGSAWHAVGMVGFVVAGVGAVLL</sequence>
<protein>
    <submittedName>
        <fullName evidence="3">Uncharacterized protein</fullName>
    </submittedName>
</protein>
<organism evidence="3 4">
    <name type="scientific">Remersonia thermophila</name>
    <dbReference type="NCBI Taxonomy" id="72144"/>
    <lineage>
        <taxon>Eukaryota</taxon>
        <taxon>Fungi</taxon>
        <taxon>Dikarya</taxon>
        <taxon>Ascomycota</taxon>
        <taxon>Pezizomycotina</taxon>
        <taxon>Sordariomycetes</taxon>
        <taxon>Sordariomycetidae</taxon>
        <taxon>Sordariales</taxon>
        <taxon>Sordariales incertae sedis</taxon>
        <taxon>Remersonia</taxon>
    </lineage>
</organism>
<dbReference type="RefSeq" id="XP_070867699.1">
    <property type="nucleotide sequence ID" value="XM_071010242.1"/>
</dbReference>
<comment type="caution">
    <text evidence="3">The sequence shown here is derived from an EMBL/GenBank/DDBJ whole genome shotgun (WGS) entry which is preliminary data.</text>
</comment>
<evidence type="ECO:0000313" key="4">
    <source>
        <dbReference type="Proteomes" id="UP001600064"/>
    </source>
</evidence>
<keyword evidence="4" id="KW-1185">Reference proteome</keyword>
<dbReference type="EMBL" id="JAZGUE010000003">
    <property type="protein sequence ID" value="KAL2268975.1"/>
    <property type="molecule type" value="Genomic_DNA"/>
</dbReference>